<dbReference type="RefSeq" id="WP_106228646.1">
    <property type="nucleotide sequence ID" value="NZ_PVTV01000017.1"/>
</dbReference>
<gene>
    <name evidence="2" type="ORF">BCM14_2827</name>
</gene>
<sequence length="112" mass="11534">MTINPVSYTPPDPILLAEGKSAEASIPGVKTSVDTYIASPSTVTTLDPQITKALENQLHPETTGIVDAHSNTVFYTTNAASAEANVAEANAPVEPKTPAEPTGPGSIVNTFA</sequence>
<dbReference type="AlphaFoldDB" id="A0A2T0XCF1"/>
<proteinExistence type="predicted"/>
<organism evidence="2 3">
    <name type="scientific">Jezberella montanilacus</name>
    <dbReference type="NCBI Taxonomy" id="323426"/>
    <lineage>
        <taxon>Bacteria</taxon>
        <taxon>Pseudomonadati</taxon>
        <taxon>Pseudomonadota</taxon>
        <taxon>Betaproteobacteria</taxon>
        <taxon>Burkholderiales</taxon>
        <taxon>Alcaligenaceae</taxon>
        <taxon>Jezberella</taxon>
    </lineage>
</organism>
<protein>
    <submittedName>
        <fullName evidence="2">Uncharacterized protein</fullName>
    </submittedName>
</protein>
<dbReference type="Proteomes" id="UP000238308">
    <property type="component" value="Unassembled WGS sequence"/>
</dbReference>
<name>A0A2T0XCF1_9BURK</name>
<accession>A0A2T0XCF1</accession>
<evidence type="ECO:0000313" key="2">
    <source>
        <dbReference type="EMBL" id="PRY96586.1"/>
    </source>
</evidence>
<keyword evidence="3" id="KW-1185">Reference proteome</keyword>
<feature type="region of interest" description="Disordered" evidence="1">
    <location>
        <begin position="88"/>
        <end position="112"/>
    </location>
</feature>
<dbReference type="EMBL" id="PVTV01000017">
    <property type="protein sequence ID" value="PRY96586.1"/>
    <property type="molecule type" value="Genomic_DNA"/>
</dbReference>
<evidence type="ECO:0000256" key="1">
    <source>
        <dbReference type="SAM" id="MobiDB-lite"/>
    </source>
</evidence>
<comment type="caution">
    <text evidence="2">The sequence shown here is derived from an EMBL/GenBank/DDBJ whole genome shotgun (WGS) entry which is preliminary data.</text>
</comment>
<reference evidence="2 3" key="1">
    <citation type="submission" date="2018-03" db="EMBL/GenBank/DDBJ databases">
        <title>Genomic Encyclopedia of Type Strains, Phase III (KMG-III): the genomes of soil and plant-associated and newly described type strains.</title>
        <authorList>
            <person name="Whitman W."/>
        </authorList>
    </citation>
    <scope>NUCLEOTIDE SEQUENCE [LARGE SCALE GENOMIC DNA]</scope>
    <source>
        <strain evidence="2 3">MWH-P2sevCIIIb</strain>
    </source>
</reference>
<evidence type="ECO:0000313" key="3">
    <source>
        <dbReference type="Proteomes" id="UP000238308"/>
    </source>
</evidence>